<name>A0ABY9XS94_9FLAO</name>
<dbReference type="InterPro" id="IPR021255">
    <property type="entry name" value="DUF2807"/>
</dbReference>
<evidence type="ECO:0000313" key="3">
    <source>
        <dbReference type="EMBL" id="WNH08677.1"/>
    </source>
</evidence>
<feature type="chain" id="PRO_5046723573" evidence="1">
    <location>
        <begin position="19"/>
        <end position="225"/>
    </location>
</feature>
<gene>
    <name evidence="3" type="ORF">RHP51_16530</name>
</gene>
<accession>A0ABY9XS94</accession>
<proteinExistence type="predicted"/>
<sequence length="225" mass="24601">MKTLVKVFILFITTVIFAQNPIEKAVGDFSELKVYDLIEVELVKSNDNKVIITGENKADVIINNKNGTLKIKMKLEEAFDGNKTKIVLHYTALDVIDVNEGAKVLSDDTIKQFEIDLRAQEGGKINVPVNVTYTNIKAVTGGIITVTGKSKNQNISISTGGTYQGSEFKTDKTEVNIKAAGEAYVNASKLVDVKIRAGGDVFIYGNPETVNESKVLGGRIKRMNE</sequence>
<feature type="signal peptide" evidence="1">
    <location>
        <begin position="1"/>
        <end position="18"/>
    </location>
</feature>
<dbReference type="EMBL" id="CP134537">
    <property type="protein sequence ID" value="WNH08677.1"/>
    <property type="molecule type" value="Genomic_DNA"/>
</dbReference>
<keyword evidence="1" id="KW-0732">Signal</keyword>
<dbReference type="Gene3D" id="2.160.20.120">
    <property type="match status" value="1"/>
</dbReference>
<protein>
    <submittedName>
        <fullName evidence="3">Head GIN domain-containing protein</fullName>
    </submittedName>
</protein>
<evidence type="ECO:0000313" key="4">
    <source>
        <dbReference type="Proteomes" id="UP001302806"/>
    </source>
</evidence>
<feature type="domain" description="Putative auto-transporter adhesin head GIN" evidence="2">
    <location>
        <begin position="28"/>
        <end position="207"/>
    </location>
</feature>
<dbReference type="Proteomes" id="UP001302806">
    <property type="component" value="Chromosome"/>
</dbReference>
<dbReference type="RefSeq" id="WP_415865303.1">
    <property type="nucleotide sequence ID" value="NZ_CP134537.1"/>
</dbReference>
<evidence type="ECO:0000256" key="1">
    <source>
        <dbReference type="SAM" id="SignalP"/>
    </source>
</evidence>
<dbReference type="Pfam" id="PF10988">
    <property type="entry name" value="DUF2807"/>
    <property type="match status" value="1"/>
</dbReference>
<evidence type="ECO:0000259" key="2">
    <source>
        <dbReference type="Pfam" id="PF10988"/>
    </source>
</evidence>
<reference evidence="3 4" key="1">
    <citation type="submission" date="2023-09" db="EMBL/GenBank/DDBJ databases">
        <title>Thalassobella suaedae gen. nov., sp. nov., a marine bacterium of the family Flavobacteriaceae isolated from a halophyte Suaeda japonica.</title>
        <authorList>
            <person name="Lee S.Y."/>
            <person name="Hwang C.Y."/>
        </authorList>
    </citation>
    <scope>NUCLEOTIDE SEQUENCE [LARGE SCALE GENOMIC DNA]</scope>
    <source>
        <strain evidence="3 4">HL-DH14</strain>
    </source>
</reference>
<organism evidence="3 4">
    <name type="scientific">Thalassobellus suaedae</name>
    <dbReference type="NCBI Taxonomy" id="3074124"/>
    <lineage>
        <taxon>Bacteria</taxon>
        <taxon>Pseudomonadati</taxon>
        <taxon>Bacteroidota</taxon>
        <taxon>Flavobacteriia</taxon>
        <taxon>Flavobacteriales</taxon>
        <taxon>Flavobacteriaceae</taxon>
        <taxon>Thalassobellus</taxon>
    </lineage>
</organism>